<evidence type="ECO:0000256" key="1">
    <source>
        <dbReference type="SAM" id="SignalP"/>
    </source>
</evidence>
<dbReference type="Proteomes" id="UP000295706">
    <property type="component" value="Unassembled WGS sequence"/>
</dbReference>
<protein>
    <recommendedName>
        <fullName evidence="2">Tail specific protease domain-containing protein</fullName>
    </recommendedName>
</protein>
<feature type="chain" id="PRO_5020313183" description="Tail specific protease domain-containing protein" evidence="1">
    <location>
        <begin position="20"/>
        <end position="476"/>
    </location>
</feature>
<dbReference type="AlphaFoldDB" id="A0A4R4KIL2"/>
<accession>A0A4R4KIL2</accession>
<dbReference type="OrthoDB" id="2327485at2"/>
<dbReference type="RefSeq" id="WP_132114630.1">
    <property type="nucleotide sequence ID" value="NZ_SMJU01000002.1"/>
</dbReference>
<evidence type="ECO:0000259" key="2">
    <source>
        <dbReference type="Pfam" id="PF03572"/>
    </source>
</evidence>
<dbReference type="GO" id="GO:0006508">
    <property type="term" value="P:proteolysis"/>
    <property type="evidence" value="ECO:0007669"/>
    <property type="project" value="InterPro"/>
</dbReference>
<dbReference type="GO" id="GO:0008236">
    <property type="term" value="F:serine-type peptidase activity"/>
    <property type="evidence" value="ECO:0007669"/>
    <property type="project" value="InterPro"/>
</dbReference>
<reference evidence="3 4" key="1">
    <citation type="submission" date="2019-02" db="EMBL/GenBank/DDBJ databases">
        <title>Arundinibacter roseus gen. nov., sp. nov., a new member of the family Cytophagaceae.</title>
        <authorList>
            <person name="Szuroczki S."/>
            <person name="Khayer B."/>
            <person name="Sproer C."/>
            <person name="Toumi M."/>
            <person name="Szabo A."/>
            <person name="Felfoldi T."/>
            <person name="Schumann P."/>
            <person name="Toth E."/>
        </authorList>
    </citation>
    <scope>NUCLEOTIDE SEQUENCE [LARGE SCALE GENOMIC DNA]</scope>
    <source>
        <strain evidence="3 4">DMA-k-7a</strain>
    </source>
</reference>
<feature type="signal peptide" evidence="1">
    <location>
        <begin position="1"/>
        <end position="19"/>
    </location>
</feature>
<dbReference type="SUPFAM" id="SSF52096">
    <property type="entry name" value="ClpP/crotonase"/>
    <property type="match status" value="1"/>
</dbReference>
<feature type="domain" description="Tail specific protease" evidence="2">
    <location>
        <begin position="248"/>
        <end position="460"/>
    </location>
</feature>
<dbReference type="InterPro" id="IPR029045">
    <property type="entry name" value="ClpP/crotonase-like_dom_sf"/>
</dbReference>
<dbReference type="InterPro" id="IPR005151">
    <property type="entry name" value="Tail-specific_protease"/>
</dbReference>
<dbReference type="PANTHER" id="PTHR11261:SF3">
    <property type="entry name" value="RETINOL-BINDING PROTEIN 3"/>
    <property type="match status" value="1"/>
</dbReference>
<keyword evidence="4" id="KW-1185">Reference proteome</keyword>
<dbReference type="EMBL" id="SMJU01000002">
    <property type="protein sequence ID" value="TDB68044.1"/>
    <property type="molecule type" value="Genomic_DNA"/>
</dbReference>
<dbReference type="Pfam" id="PF03572">
    <property type="entry name" value="Peptidase_S41"/>
    <property type="match status" value="1"/>
</dbReference>
<evidence type="ECO:0000313" key="3">
    <source>
        <dbReference type="EMBL" id="TDB68044.1"/>
    </source>
</evidence>
<evidence type="ECO:0000313" key="4">
    <source>
        <dbReference type="Proteomes" id="UP000295706"/>
    </source>
</evidence>
<organism evidence="3 4">
    <name type="scientific">Arundinibacter roseus</name>
    <dbReference type="NCBI Taxonomy" id="2070510"/>
    <lineage>
        <taxon>Bacteria</taxon>
        <taxon>Pseudomonadati</taxon>
        <taxon>Bacteroidota</taxon>
        <taxon>Cytophagia</taxon>
        <taxon>Cytophagales</taxon>
        <taxon>Spirosomataceae</taxon>
        <taxon>Arundinibacter</taxon>
    </lineage>
</organism>
<comment type="caution">
    <text evidence="3">The sequence shown here is derived from an EMBL/GenBank/DDBJ whole genome shotgun (WGS) entry which is preliminary data.</text>
</comment>
<keyword evidence="1" id="KW-0732">Signal</keyword>
<proteinExistence type="predicted"/>
<dbReference type="Gene3D" id="3.90.226.10">
    <property type="entry name" value="2-enoyl-CoA Hydratase, Chain A, domain 1"/>
    <property type="match status" value="1"/>
</dbReference>
<gene>
    <name evidence="3" type="ORF">EZE20_03725</name>
</gene>
<name>A0A4R4KIL2_9BACT</name>
<dbReference type="PANTHER" id="PTHR11261">
    <property type="entry name" value="INTERPHOTORECEPTOR RETINOID-BINDING PROTEIN"/>
    <property type="match status" value="1"/>
</dbReference>
<sequence>MKRTLILSLLFLSCTITYSQNCACDSLFFQTQKIVEDNYAGWFDKVTVNNKNAYTSWTNNQYLKVQNIKDDSTCAKVLQEWISFFTDKHLRIRYNKPKVYTNKVEKNKTIDILTTYLTESEIKSYISTTKNIDPIEGIYESSSYTLGITQAKENLYYATILATANENWKVGEVKLVIQKMGDTYTGSFYEGDKSDISTHEVKVVHNILDFDIIFFEKKFPEPQVKLDLTEYEMSKDRYAPSLKINTDVAIWKFPSFENNSYEQTQFLLKKYKKELESIPYWIVDLSNNTGGDYSIGMQVIEYIYSKPIQIYNAEMRMTETNFTKWYQYIADYYEQADSLTKSKLDERLNKMKASYGKMFNNDGTLFDTLKIDKVKPFPKKVALLINQNTVSSGEFFTLAARQSDKVVVMGTNSGGMIDYGNIVNYATTCSTIRVQLPTNRNLWLDTGFSVDKEGIKPDIYLQGDNWEDQAIQFIKK</sequence>